<feature type="repeat" description="ANK" evidence="3">
    <location>
        <begin position="83"/>
        <end position="115"/>
    </location>
</feature>
<dbReference type="InterPro" id="IPR036770">
    <property type="entry name" value="Ankyrin_rpt-contain_sf"/>
</dbReference>
<gene>
    <name evidence="5" type="ORF">SCALIN_C35_0010</name>
</gene>
<dbReference type="SUPFAM" id="SSF48403">
    <property type="entry name" value="Ankyrin repeat"/>
    <property type="match status" value="1"/>
</dbReference>
<comment type="caution">
    <text evidence="5">The sequence shown here is derived from an EMBL/GenBank/DDBJ whole genome shotgun (WGS) entry which is preliminary data.</text>
</comment>
<feature type="domain" description="Lcl C-terminal" evidence="4">
    <location>
        <begin position="219"/>
        <end position="331"/>
    </location>
</feature>
<evidence type="ECO:0000313" key="5">
    <source>
        <dbReference type="EMBL" id="GAX62571.1"/>
    </source>
</evidence>
<feature type="repeat" description="ANK" evidence="3">
    <location>
        <begin position="116"/>
        <end position="148"/>
    </location>
</feature>
<accession>A0A286U3B2</accession>
<dbReference type="Pfam" id="PF07603">
    <property type="entry name" value="Lcl_C"/>
    <property type="match status" value="1"/>
</dbReference>
<protein>
    <recommendedName>
        <fullName evidence="4">Lcl C-terminal domain-containing protein</fullName>
    </recommendedName>
</protein>
<dbReference type="SMART" id="SM00248">
    <property type="entry name" value="ANK"/>
    <property type="match status" value="2"/>
</dbReference>
<evidence type="ECO:0000256" key="3">
    <source>
        <dbReference type="PROSITE-ProRule" id="PRU00023"/>
    </source>
</evidence>
<keyword evidence="1" id="KW-0677">Repeat</keyword>
<dbReference type="EMBL" id="BAOS01000035">
    <property type="protein sequence ID" value="GAX62571.1"/>
    <property type="molecule type" value="Genomic_DNA"/>
</dbReference>
<dbReference type="PRINTS" id="PR01415">
    <property type="entry name" value="ANKYRIN"/>
</dbReference>
<evidence type="ECO:0000313" key="6">
    <source>
        <dbReference type="Proteomes" id="UP000218542"/>
    </source>
</evidence>
<reference evidence="6" key="1">
    <citation type="journal article" date="2017" name="Environ. Microbiol. Rep.">
        <title>Genetic Diversity of Marine Anaerobic Ammonium-Oxidizing Bacteria as Revealed by Genomic and Proteomic Analyses of 'Candidatus Scalindua japonica'.</title>
        <authorList>
            <person name="Oshiki M."/>
            <person name="Mizuto K."/>
            <person name="Kimura Z."/>
            <person name="Kindaichi T."/>
            <person name="Satoh H."/>
            <person name="Okabe S."/>
        </authorList>
    </citation>
    <scope>NUCLEOTIDE SEQUENCE [LARGE SCALE GENOMIC DNA]</scope>
    <source>
        <strain evidence="6">husup-a2</strain>
    </source>
</reference>
<dbReference type="Proteomes" id="UP000218542">
    <property type="component" value="Unassembled WGS sequence"/>
</dbReference>
<evidence type="ECO:0000256" key="1">
    <source>
        <dbReference type="ARBA" id="ARBA00022737"/>
    </source>
</evidence>
<dbReference type="Pfam" id="PF12796">
    <property type="entry name" value="Ank_2"/>
    <property type="match status" value="1"/>
</dbReference>
<sequence length="334" mass="37701">MNTVFRRIIVSFLILVFTGQLVKAQKLTVQVKFSNSKVSEREPDREGKGLITRDILEAAKEGDVELLKQLLVREADQNKTDKKGWFPLMYASFGGHKEIVEALLNAGVDINRRTTDGSTALMAATLQGDNSIVKLLLEKGADKTVKNNYGVTALSTARQKGYDEIVGLLTVNLRSSYSDLGYSQVKTILKEYNFFDLLSNETGNFINDYELKIIKGDDVVQDNITGLMWHKSGSEKNMKWEDAKTWIEDLNNMGYAGGDDWRLPTVEEAASLLESSVNNDFLYIDPVFDIMQRLIWTGDRFGSRGAWNVNFATGNVIWRFTNLNLYVRPVRSVK</sequence>
<dbReference type="PROSITE" id="PS50088">
    <property type="entry name" value="ANK_REPEAT"/>
    <property type="match status" value="2"/>
</dbReference>
<dbReference type="RefSeq" id="WP_096895958.1">
    <property type="nucleotide sequence ID" value="NZ_BAOS01000035.1"/>
</dbReference>
<name>A0A286U3B2_9BACT</name>
<dbReference type="InterPro" id="IPR002110">
    <property type="entry name" value="Ankyrin_rpt"/>
</dbReference>
<dbReference type="PANTHER" id="PTHR24171:SF9">
    <property type="entry name" value="ANKYRIN REPEAT DOMAIN-CONTAINING PROTEIN 39"/>
    <property type="match status" value="1"/>
</dbReference>
<dbReference type="AlphaFoldDB" id="A0A286U3B2"/>
<keyword evidence="2 3" id="KW-0040">ANK repeat</keyword>
<dbReference type="Gene3D" id="1.25.40.20">
    <property type="entry name" value="Ankyrin repeat-containing domain"/>
    <property type="match status" value="2"/>
</dbReference>
<evidence type="ECO:0000256" key="2">
    <source>
        <dbReference type="ARBA" id="ARBA00023043"/>
    </source>
</evidence>
<organism evidence="5 6">
    <name type="scientific">Candidatus Scalindua japonica</name>
    <dbReference type="NCBI Taxonomy" id="1284222"/>
    <lineage>
        <taxon>Bacteria</taxon>
        <taxon>Pseudomonadati</taxon>
        <taxon>Planctomycetota</taxon>
        <taxon>Candidatus Brocadiia</taxon>
        <taxon>Candidatus Brocadiales</taxon>
        <taxon>Candidatus Scalinduaceae</taxon>
        <taxon>Candidatus Scalindua</taxon>
    </lineage>
</organism>
<evidence type="ECO:0000259" key="4">
    <source>
        <dbReference type="Pfam" id="PF07603"/>
    </source>
</evidence>
<keyword evidence="6" id="KW-1185">Reference proteome</keyword>
<dbReference type="PROSITE" id="PS50297">
    <property type="entry name" value="ANK_REP_REGION"/>
    <property type="match status" value="2"/>
</dbReference>
<proteinExistence type="predicted"/>
<dbReference type="InterPro" id="IPR011460">
    <property type="entry name" value="Lcl_C"/>
</dbReference>
<dbReference type="OrthoDB" id="9793251at2"/>
<dbReference type="PANTHER" id="PTHR24171">
    <property type="entry name" value="ANKYRIN REPEAT DOMAIN-CONTAINING PROTEIN 39-RELATED"/>
    <property type="match status" value="1"/>
</dbReference>